<keyword evidence="5 6" id="KW-0472">Membrane</keyword>
<dbReference type="InterPro" id="IPR004995">
    <property type="entry name" value="Spore_Ger"/>
</dbReference>
<evidence type="ECO:0000313" key="9">
    <source>
        <dbReference type="EMBL" id="XBM05956.1"/>
    </source>
</evidence>
<dbReference type="InterPro" id="IPR050768">
    <property type="entry name" value="UPF0353/GerABKA_families"/>
</dbReference>
<evidence type="ECO:0000256" key="1">
    <source>
        <dbReference type="ARBA" id="ARBA00004141"/>
    </source>
</evidence>
<comment type="similarity">
    <text evidence="2 6">Belongs to the GerABKA family.</text>
</comment>
<reference evidence="9" key="1">
    <citation type="submission" date="2024-05" db="EMBL/GenBank/DDBJ databases">
        <authorList>
            <person name="Liu Z."/>
        </authorList>
    </citation>
    <scope>NUCLEOTIDE SEQUENCE</scope>
    <source>
        <strain evidence="9">BS1807G30</strain>
    </source>
</reference>
<dbReference type="EMBL" id="CP157353">
    <property type="protein sequence ID" value="XBM05956.1"/>
    <property type="molecule type" value="Genomic_DNA"/>
</dbReference>
<feature type="region of interest" description="Disordered" evidence="7">
    <location>
        <begin position="475"/>
        <end position="498"/>
    </location>
</feature>
<protein>
    <submittedName>
        <fullName evidence="9">Spore germination protein</fullName>
    </submittedName>
</protein>
<evidence type="ECO:0000256" key="4">
    <source>
        <dbReference type="ARBA" id="ARBA00022989"/>
    </source>
</evidence>
<proteinExistence type="inferred from homology"/>
<dbReference type="Pfam" id="PF03323">
    <property type="entry name" value="GerA"/>
    <property type="match status" value="1"/>
</dbReference>
<dbReference type="GO" id="GO:0005886">
    <property type="term" value="C:plasma membrane"/>
    <property type="evidence" value="ECO:0007669"/>
    <property type="project" value="UniProtKB-SubCell"/>
</dbReference>
<keyword evidence="3 8" id="KW-0812">Transmembrane</keyword>
<evidence type="ECO:0000256" key="7">
    <source>
        <dbReference type="SAM" id="MobiDB-lite"/>
    </source>
</evidence>
<dbReference type="PANTHER" id="PTHR22550">
    <property type="entry name" value="SPORE GERMINATION PROTEIN"/>
    <property type="match status" value="1"/>
</dbReference>
<evidence type="ECO:0000256" key="5">
    <source>
        <dbReference type="ARBA" id="ARBA00023136"/>
    </source>
</evidence>
<evidence type="ECO:0000256" key="6">
    <source>
        <dbReference type="PIRNR" id="PIRNR005690"/>
    </source>
</evidence>
<name>A0AAU7FQF1_9BACI</name>
<feature type="transmembrane region" description="Helical" evidence="8">
    <location>
        <begin position="409"/>
        <end position="430"/>
    </location>
</feature>
<dbReference type="RefSeq" id="WP_342494752.1">
    <property type="nucleotide sequence ID" value="NZ_CP157353.1"/>
</dbReference>
<feature type="transmembrane region" description="Helical" evidence="8">
    <location>
        <begin position="379"/>
        <end position="397"/>
    </location>
</feature>
<gene>
    <name evidence="9" type="ORF">ABG082_09360</name>
</gene>
<organism evidence="9">
    <name type="scientific">Bacillus sp. BS1807G30</name>
    <dbReference type="NCBI Taxonomy" id="3153756"/>
    <lineage>
        <taxon>Bacteria</taxon>
        <taxon>Bacillati</taxon>
        <taxon>Bacillota</taxon>
        <taxon>Bacilli</taxon>
        <taxon>Bacillales</taxon>
        <taxon>Bacillaceae</taxon>
        <taxon>Bacillus</taxon>
    </lineage>
</organism>
<dbReference type="PANTHER" id="PTHR22550:SF5">
    <property type="entry name" value="LEUCINE ZIPPER PROTEIN 4"/>
    <property type="match status" value="1"/>
</dbReference>
<evidence type="ECO:0000256" key="2">
    <source>
        <dbReference type="ARBA" id="ARBA00005278"/>
    </source>
</evidence>
<keyword evidence="4 8" id="KW-1133">Transmembrane helix</keyword>
<comment type="subcellular location">
    <subcellularLocation>
        <location evidence="6">Cell membrane</location>
    </subcellularLocation>
    <subcellularLocation>
        <location evidence="1">Membrane</location>
        <topology evidence="1">Multi-pass membrane protein</topology>
    </subcellularLocation>
</comment>
<dbReference type="GO" id="GO:0009847">
    <property type="term" value="P:spore germination"/>
    <property type="evidence" value="ECO:0007669"/>
    <property type="project" value="UniProtKB-UniRule"/>
</dbReference>
<dbReference type="AlphaFoldDB" id="A0AAU7FQF1"/>
<evidence type="ECO:0000256" key="3">
    <source>
        <dbReference type="ARBA" id="ARBA00022692"/>
    </source>
</evidence>
<sequence>MVQVLKKNKSKQKDPNSVFEALSRSSDFINELSSSGGFLYRISFFRSLINGNLLHEQILPFIQQLHLTPTLEELKEHIPIEQAVITNDLQKVEEALHRGSIAVRIETDWGKALLLPIEEKKGRQVSQPEIEFGIISAQEAFVEGLDTNLNLIRRRLPTPDLKVVEHTVGTLSQTKVAVVYIENIANPQNIETVLQRVQDVDYDQILDSNYLAQMLYDVSNTIFPLFLNTERPDRVSSGLTEGKIAIMVDGSPHTLLAPTILLEYFSTMEDYNMSWIAASSFRLLRIFAVIFSIFATPLYVAVLTFHYELIPKDLLETIVASRYLVPFPPIIEALFLEISIELLREAGSRLPAKVGQTLGIVGGIVIGQAAVAAGLTSNILLIIVALSALASFVTPIYKMGTTIRLLRFPFLFAAQVWGALGISLMGAFLLTHLMKLTSIGQPYLEPIFPLRLADLKGSLIRPQLRFLKKRPENLRPQNETIHRQKPKQGRKGKNDFYE</sequence>
<feature type="transmembrane region" description="Helical" evidence="8">
    <location>
        <begin position="283"/>
        <end position="303"/>
    </location>
</feature>
<accession>A0AAU7FQF1</accession>
<dbReference type="PIRSF" id="PIRSF005690">
    <property type="entry name" value="GerBA"/>
    <property type="match status" value="1"/>
</dbReference>
<evidence type="ECO:0000256" key="8">
    <source>
        <dbReference type="SAM" id="Phobius"/>
    </source>
</evidence>